<dbReference type="OrthoDB" id="6782313at2759"/>
<sequence length="87" mass="10035">RLSFRCSPSSYFEIFAELSVIELIEVLWKLKVPEPSLISRFEEHKINNLSVVKSLEINDIKELIPALGDRKKIISHVNNLNDTQNDV</sequence>
<evidence type="ECO:0000313" key="2">
    <source>
        <dbReference type="EMBL" id="VEN63954.1"/>
    </source>
</evidence>
<feature type="domain" description="SAM" evidence="1">
    <location>
        <begin position="39"/>
        <end position="80"/>
    </location>
</feature>
<proteinExistence type="predicted"/>
<keyword evidence="3" id="KW-1185">Reference proteome</keyword>
<dbReference type="Pfam" id="PF07647">
    <property type="entry name" value="SAM_2"/>
    <property type="match status" value="1"/>
</dbReference>
<evidence type="ECO:0000259" key="1">
    <source>
        <dbReference type="Pfam" id="PF07647"/>
    </source>
</evidence>
<organism evidence="2 3">
    <name type="scientific">Callosobruchus maculatus</name>
    <name type="common">Southern cowpea weevil</name>
    <name type="synonym">Pulse bruchid</name>
    <dbReference type="NCBI Taxonomy" id="64391"/>
    <lineage>
        <taxon>Eukaryota</taxon>
        <taxon>Metazoa</taxon>
        <taxon>Ecdysozoa</taxon>
        <taxon>Arthropoda</taxon>
        <taxon>Hexapoda</taxon>
        <taxon>Insecta</taxon>
        <taxon>Pterygota</taxon>
        <taxon>Neoptera</taxon>
        <taxon>Endopterygota</taxon>
        <taxon>Coleoptera</taxon>
        <taxon>Polyphaga</taxon>
        <taxon>Cucujiformia</taxon>
        <taxon>Chrysomeloidea</taxon>
        <taxon>Chrysomelidae</taxon>
        <taxon>Bruchinae</taxon>
        <taxon>Bruchini</taxon>
        <taxon>Callosobruchus</taxon>
    </lineage>
</organism>
<dbReference type="EMBL" id="CAACVG010014976">
    <property type="protein sequence ID" value="VEN63954.1"/>
    <property type="molecule type" value="Genomic_DNA"/>
</dbReference>
<feature type="non-terminal residue" evidence="2">
    <location>
        <position position="1"/>
    </location>
</feature>
<protein>
    <recommendedName>
        <fullName evidence="1">SAM domain-containing protein</fullName>
    </recommendedName>
</protein>
<dbReference type="SUPFAM" id="SSF47769">
    <property type="entry name" value="SAM/Pointed domain"/>
    <property type="match status" value="1"/>
</dbReference>
<feature type="non-terminal residue" evidence="2">
    <location>
        <position position="87"/>
    </location>
</feature>
<dbReference type="InterPro" id="IPR001660">
    <property type="entry name" value="SAM"/>
</dbReference>
<name>A0A653DUS2_CALMS</name>
<dbReference type="Gene3D" id="1.10.150.50">
    <property type="entry name" value="Transcription Factor, Ets-1"/>
    <property type="match status" value="1"/>
</dbReference>
<reference evidence="2 3" key="1">
    <citation type="submission" date="2019-01" db="EMBL/GenBank/DDBJ databases">
        <authorList>
            <person name="Sayadi A."/>
        </authorList>
    </citation>
    <scope>NUCLEOTIDE SEQUENCE [LARGE SCALE GENOMIC DNA]</scope>
</reference>
<accession>A0A653DUS2</accession>
<evidence type="ECO:0000313" key="3">
    <source>
        <dbReference type="Proteomes" id="UP000410492"/>
    </source>
</evidence>
<gene>
    <name evidence="2" type="ORF">CALMAC_LOCUS20627</name>
</gene>
<dbReference type="InterPro" id="IPR013761">
    <property type="entry name" value="SAM/pointed_sf"/>
</dbReference>
<dbReference type="Proteomes" id="UP000410492">
    <property type="component" value="Unassembled WGS sequence"/>
</dbReference>
<dbReference type="AlphaFoldDB" id="A0A653DUS2"/>